<accession>A0A484Z8Y3</accession>
<dbReference type="Gene3D" id="3.10.450.50">
    <property type="match status" value="1"/>
</dbReference>
<dbReference type="Pfam" id="PF14534">
    <property type="entry name" value="DUF4440"/>
    <property type="match status" value="1"/>
</dbReference>
<dbReference type="Proteomes" id="UP000351155">
    <property type="component" value="Unassembled WGS sequence"/>
</dbReference>
<dbReference type="InterPro" id="IPR027843">
    <property type="entry name" value="DUF4440"/>
</dbReference>
<reference evidence="2 3" key="1">
    <citation type="submission" date="2019-03" db="EMBL/GenBank/DDBJ databases">
        <authorList>
            <consortium name="Pathogen Informatics"/>
        </authorList>
    </citation>
    <scope>NUCLEOTIDE SEQUENCE [LARGE SCALE GENOMIC DNA]</scope>
    <source>
        <strain evidence="2 3">NCTC12126</strain>
    </source>
</reference>
<sequence>MTPYETEIIDLHVALEQWLGEGEGDINALLARFRPDFMMIPPGGTHLDHAALVSFLENQRGSRPGLKIRIDRLTTVQQWDGGAVLHYRETQTRPDCPVNVRGSTAVLNQEGNTVSWRLLHETAQA</sequence>
<dbReference type="SUPFAM" id="SSF54427">
    <property type="entry name" value="NTF2-like"/>
    <property type="match status" value="1"/>
</dbReference>
<organism evidence="2 3">
    <name type="scientific">Enterobacter cancerogenus</name>
    <dbReference type="NCBI Taxonomy" id="69218"/>
    <lineage>
        <taxon>Bacteria</taxon>
        <taxon>Pseudomonadati</taxon>
        <taxon>Pseudomonadota</taxon>
        <taxon>Gammaproteobacteria</taxon>
        <taxon>Enterobacterales</taxon>
        <taxon>Enterobacteriaceae</taxon>
        <taxon>Enterobacter</taxon>
        <taxon>Enterobacter cloacae complex</taxon>
    </lineage>
</organism>
<proteinExistence type="predicted"/>
<protein>
    <submittedName>
        <fullName evidence="2">Cytoplasmic protein</fullName>
    </submittedName>
</protein>
<feature type="domain" description="DUF4440" evidence="1">
    <location>
        <begin position="22"/>
        <end position="112"/>
    </location>
</feature>
<evidence type="ECO:0000313" key="2">
    <source>
        <dbReference type="EMBL" id="VFS44206.1"/>
    </source>
</evidence>
<name>A0A484Z8Y3_9ENTR</name>
<dbReference type="InterPro" id="IPR032710">
    <property type="entry name" value="NTF2-like_dom_sf"/>
</dbReference>
<dbReference type="InterPro" id="IPR016918">
    <property type="entry name" value="UCP029394"/>
</dbReference>
<evidence type="ECO:0000259" key="1">
    <source>
        <dbReference type="Pfam" id="PF14534"/>
    </source>
</evidence>
<dbReference type="EMBL" id="CAADIW010000072">
    <property type="protein sequence ID" value="VFS44206.1"/>
    <property type="molecule type" value="Genomic_DNA"/>
</dbReference>
<dbReference type="AlphaFoldDB" id="A0A484Z8Y3"/>
<dbReference type="PIRSF" id="PIRSF029394">
    <property type="entry name" value="UCP029394"/>
    <property type="match status" value="1"/>
</dbReference>
<dbReference type="RefSeq" id="WP_058608526.1">
    <property type="nucleotide sequence ID" value="NZ_CP082280.1"/>
</dbReference>
<gene>
    <name evidence="2" type="ORF">NCTC12126_05498</name>
</gene>
<evidence type="ECO:0000313" key="3">
    <source>
        <dbReference type="Proteomes" id="UP000351155"/>
    </source>
</evidence>